<gene>
    <name evidence="3" type="ORF">B0H66DRAFT_296339</name>
</gene>
<organism evidence="3 4">
    <name type="scientific">Apodospora peruviana</name>
    <dbReference type="NCBI Taxonomy" id="516989"/>
    <lineage>
        <taxon>Eukaryota</taxon>
        <taxon>Fungi</taxon>
        <taxon>Dikarya</taxon>
        <taxon>Ascomycota</taxon>
        <taxon>Pezizomycotina</taxon>
        <taxon>Sordariomycetes</taxon>
        <taxon>Sordariomycetidae</taxon>
        <taxon>Sordariales</taxon>
        <taxon>Lasiosphaeriaceae</taxon>
        <taxon>Apodospora</taxon>
    </lineage>
</organism>
<feature type="compositionally biased region" description="Basic residues" evidence="1">
    <location>
        <begin position="317"/>
        <end position="333"/>
    </location>
</feature>
<keyword evidence="4" id="KW-1185">Reference proteome</keyword>
<sequence>MAAATAAASELCLSGGAVTWDERFIWRIYSEALLLGGGATGAVGMDYWVGSTTNATTTKPSSITETTATIVPVVDISSFNYLQSTLFHETGVRRSGLVVAWAHIAWLLLYVGAMFKAWLVEDLWPKTWRWMKLAARVPCVFLVECWYNLYLGAVCPEERWTTTKWGGSGGANIGGQAGGEAMSGHGGGGVGKKIHHGHGPGYGVGRHHPHHNHHPPVKRQVWKLVKSKAGDLVFTWTALAALARYLVTSFKWVLTPDMDDLGLGGSVSPGMMTDDEEESVSDGADNASEMNDGNKMPQLQQQQQQAQPKKADTVGGQRRKSGGAGKGKKRRKR</sequence>
<evidence type="ECO:0000256" key="1">
    <source>
        <dbReference type="SAM" id="MobiDB-lite"/>
    </source>
</evidence>
<dbReference type="AlphaFoldDB" id="A0AAE0I1D4"/>
<feature type="region of interest" description="Disordered" evidence="1">
    <location>
        <begin position="198"/>
        <end position="218"/>
    </location>
</feature>
<feature type="region of interest" description="Disordered" evidence="1">
    <location>
        <begin position="265"/>
        <end position="333"/>
    </location>
</feature>
<accession>A0AAE0I1D4</accession>
<evidence type="ECO:0000313" key="3">
    <source>
        <dbReference type="EMBL" id="KAK3316484.1"/>
    </source>
</evidence>
<feature type="transmembrane region" description="Helical" evidence="2">
    <location>
        <begin position="98"/>
        <end position="119"/>
    </location>
</feature>
<name>A0AAE0I1D4_9PEZI</name>
<reference evidence="3" key="2">
    <citation type="submission" date="2023-06" db="EMBL/GenBank/DDBJ databases">
        <authorList>
            <consortium name="Lawrence Berkeley National Laboratory"/>
            <person name="Haridas S."/>
            <person name="Hensen N."/>
            <person name="Bonometti L."/>
            <person name="Westerberg I."/>
            <person name="Brannstrom I.O."/>
            <person name="Guillou S."/>
            <person name="Cros-Aarteil S."/>
            <person name="Calhoun S."/>
            <person name="Kuo A."/>
            <person name="Mondo S."/>
            <person name="Pangilinan J."/>
            <person name="Riley R."/>
            <person name="Labutti K."/>
            <person name="Andreopoulos B."/>
            <person name="Lipzen A."/>
            <person name="Chen C."/>
            <person name="Yanf M."/>
            <person name="Daum C."/>
            <person name="Ng V."/>
            <person name="Clum A."/>
            <person name="Steindorff A."/>
            <person name="Ohm R."/>
            <person name="Martin F."/>
            <person name="Silar P."/>
            <person name="Natvig D."/>
            <person name="Lalanne C."/>
            <person name="Gautier V."/>
            <person name="Ament-Velasquez S.L."/>
            <person name="Kruys A."/>
            <person name="Hutchinson M.I."/>
            <person name="Powell A.J."/>
            <person name="Barry K."/>
            <person name="Miller A.N."/>
            <person name="Grigoriev I.V."/>
            <person name="Debuchy R."/>
            <person name="Gladieux P."/>
            <person name="Thoren M.H."/>
            <person name="Johannesson H."/>
        </authorList>
    </citation>
    <scope>NUCLEOTIDE SEQUENCE</scope>
    <source>
        <strain evidence="3">CBS 118394</strain>
    </source>
</reference>
<feature type="compositionally biased region" description="Low complexity" evidence="1">
    <location>
        <begin position="298"/>
        <end position="307"/>
    </location>
</feature>
<proteinExistence type="predicted"/>
<dbReference type="EMBL" id="JAUEDM010000005">
    <property type="protein sequence ID" value="KAK3316484.1"/>
    <property type="molecule type" value="Genomic_DNA"/>
</dbReference>
<keyword evidence="2" id="KW-1133">Transmembrane helix</keyword>
<keyword evidence="2" id="KW-0472">Membrane</keyword>
<comment type="caution">
    <text evidence="3">The sequence shown here is derived from an EMBL/GenBank/DDBJ whole genome shotgun (WGS) entry which is preliminary data.</text>
</comment>
<evidence type="ECO:0000313" key="4">
    <source>
        <dbReference type="Proteomes" id="UP001283341"/>
    </source>
</evidence>
<reference evidence="3" key="1">
    <citation type="journal article" date="2023" name="Mol. Phylogenet. Evol.">
        <title>Genome-scale phylogeny and comparative genomics of the fungal order Sordariales.</title>
        <authorList>
            <person name="Hensen N."/>
            <person name="Bonometti L."/>
            <person name="Westerberg I."/>
            <person name="Brannstrom I.O."/>
            <person name="Guillou S."/>
            <person name="Cros-Aarteil S."/>
            <person name="Calhoun S."/>
            <person name="Haridas S."/>
            <person name="Kuo A."/>
            <person name="Mondo S."/>
            <person name="Pangilinan J."/>
            <person name="Riley R."/>
            <person name="LaButti K."/>
            <person name="Andreopoulos B."/>
            <person name="Lipzen A."/>
            <person name="Chen C."/>
            <person name="Yan M."/>
            <person name="Daum C."/>
            <person name="Ng V."/>
            <person name="Clum A."/>
            <person name="Steindorff A."/>
            <person name="Ohm R.A."/>
            <person name="Martin F."/>
            <person name="Silar P."/>
            <person name="Natvig D.O."/>
            <person name="Lalanne C."/>
            <person name="Gautier V."/>
            <person name="Ament-Velasquez S.L."/>
            <person name="Kruys A."/>
            <person name="Hutchinson M.I."/>
            <person name="Powell A.J."/>
            <person name="Barry K."/>
            <person name="Miller A.N."/>
            <person name="Grigoriev I.V."/>
            <person name="Debuchy R."/>
            <person name="Gladieux P."/>
            <person name="Hiltunen Thoren M."/>
            <person name="Johannesson H."/>
        </authorList>
    </citation>
    <scope>NUCLEOTIDE SEQUENCE</scope>
    <source>
        <strain evidence="3">CBS 118394</strain>
    </source>
</reference>
<dbReference type="Proteomes" id="UP001283341">
    <property type="component" value="Unassembled WGS sequence"/>
</dbReference>
<feature type="compositionally biased region" description="Basic residues" evidence="1">
    <location>
        <begin position="205"/>
        <end position="218"/>
    </location>
</feature>
<keyword evidence="2" id="KW-0812">Transmembrane</keyword>
<protein>
    <submittedName>
        <fullName evidence="3">Uncharacterized protein</fullName>
    </submittedName>
</protein>
<evidence type="ECO:0000256" key="2">
    <source>
        <dbReference type="SAM" id="Phobius"/>
    </source>
</evidence>